<accession>A0A4R7FH07</accession>
<keyword evidence="6" id="KW-1185">Reference proteome</keyword>
<dbReference type="Gene3D" id="3.40.630.190">
    <property type="entry name" value="LCP protein"/>
    <property type="match status" value="1"/>
</dbReference>
<dbReference type="NCBIfam" id="TIGR00350">
    <property type="entry name" value="lytR_cpsA_psr"/>
    <property type="match status" value="1"/>
</dbReference>
<evidence type="ECO:0000256" key="2">
    <source>
        <dbReference type="SAM" id="MobiDB-lite"/>
    </source>
</evidence>
<dbReference type="PANTHER" id="PTHR33392">
    <property type="entry name" value="POLYISOPRENYL-TEICHOIC ACID--PEPTIDOGLYCAN TEICHOIC ACID TRANSFERASE TAGU"/>
    <property type="match status" value="1"/>
</dbReference>
<dbReference type="InterPro" id="IPR050922">
    <property type="entry name" value="LytR/CpsA/Psr_CW_biosynth"/>
</dbReference>
<feature type="compositionally biased region" description="Polar residues" evidence="2">
    <location>
        <begin position="339"/>
        <end position="377"/>
    </location>
</feature>
<keyword evidence="3" id="KW-0732">Signal</keyword>
<sequence>MLRVIAIGVAVLVASTASLAAIFVHSLDATVASNSIALHAPHPEPPQPLGGAFNVLLVGADNAPKQHGFGAARQSTQNDVDILLHVPADHRSAVILSMPRDLMVEHPACVASNGTKVPDGGEQPLNVDLDRGGLGCVVTTVEHLTGLSIPYAAQFSFQGTIAMADAVGGVPVCTNKAIDDPDSGLRLPKGRSVISGRTALAYLRDRHGIGDGSDLSRISSQQAYMSSLLRQSVSADTFSNPARLIALATAVARNVSLSTSMSKPDVLVGMMVAVLHIPLHSIALVQLPTEPYAPNPNKVVPAPALTAVLLHHLQDDTPVVLAAGTHGFATSVSGGGTTHHASSTPKPTASTRHHSSGISGLNGQNADQSSCSVAAVG</sequence>
<comment type="similarity">
    <text evidence="1">Belongs to the LytR/CpsA/Psr (LCP) family.</text>
</comment>
<evidence type="ECO:0000313" key="5">
    <source>
        <dbReference type="EMBL" id="TDS76065.1"/>
    </source>
</evidence>
<dbReference type="PANTHER" id="PTHR33392:SF6">
    <property type="entry name" value="POLYISOPRENYL-TEICHOIC ACID--PEPTIDOGLYCAN TEICHOIC ACID TRANSFERASE TAGU"/>
    <property type="match status" value="1"/>
</dbReference>
<evidence type="ECO:0000256" key="3">
    <source>
        <dbReference type="SAM" id="SignalP"/>
    </source>
</evidence>
<dbReference type="Pfam" id="PF03816">
    <property type="entry name" value="LytR_cpsA_psr"/>
    <property type="match status" value="1"/>
</dbReference>
<feature type="domain" description="Cell envelope-related transcriptional attenuator" evidence="4">
    <location>
        <begin position="78"/>
        <end position="232"/>
    </location>
</feature>
<evidence type="ECO:0000313" key="6">
    <source>
        <dbReference type="Proteomes" id="UP000295344"/>
    </source>
</evidence>
<name>A0A4R7FH07_9MICO</name>
<feature type="signal peptide" evidence="3">
    <location>
        <begin position="1"/>
        <end position="20"/>
    </location>
</feature>
<dbReference type="EMBL" id="SOAM01000003">
    <property type="protein sequence ID" value="TDS76065.1"/>
    <property type="molecule type" value="Genomic_DNA"/>
</dbReference>
<evidence type="ECO:0000259" key="4">
    <source>
        <dbReference type="Pfam" id="PF03816"/>
    </source>
</evidence>
<dbReference type="InterPro" id="IPR004474">
    <property type="entry name" value="LytR_CpsA_psr"/>
</dbReference>
<comment type="caution">
    <text evidence="5">The sequence shown here is derived from an EMBL/GenBank/DDBJ whole genome shotgun (WGS) entry which is preliminary data.</text>
</comment>
<dbReference type="AlphaFoldDB" id="A0A4R7FH07"/>
<feature type="chain" id="PRO_5020559670" evidence="3">
    <location>
        <begin position="21"/>
        <end position="377"/>
    </location>
</feature>
<proteinExistence type="inferred from homology"/>
<organism evidence="5 6">
    <name type="scientific">Amnibacterium kyonggiense</name>
    <dbReference type="NCBI Taxonomy" id="595671"/>
    <lineage>
        <taxon>Bacteria</taxon>
        <taxon>Bacillati</taxon>
        <taxon>Actinomycetota</taxon>
        <taxon>Actinomycetes</taxon>
        <taxon>Micrococcales</taxon>
        <taxon>Microbacteriaceae</taxon>
        <taxon>Amnibacterium</taxon>
    </lineage>
</organism>
<dbReference type="Proteomes" id="UP000295344">
    <property type="component" value="Unassembled WGS sequence"/>
</dbReference>
<evidence type="ECO:0000256" key="1">
    <source>
        <dbReference type="ARBA" id="ARBA00006068"/>
    </source>
</evidence>
<feature type="region of interest" description="Disordered" evidence="2">
    <location>
        <begin position="331"/>
        <end position="377"/>
    </location>
</feature>
<reference evidence="5 6" key="1">
    <citation type="submission" date="2019-03" db="EMBL/GenBank/DDBJ databases">
        <title>Genomic Encyclopedia of Archaeal and Bacterial Type Strains, Phase II (KMG-II): from individual species to whole genera.</title>
        <authorList>
            <person name="Goeker M."/>
        </authorList>
    </citation>
    <scope>NUCLEOTIDE SEQUENCE [LARGE SCALE GENOMIC DNA]</scope>
    <source>
        <strain evidence="5 6">DSM 24782</strain>
    </source>
</reference>
<dbReference type="RefSeq" id="WP_162850886.1">
    <property type="nucleotide sequence ID" value="NZ_BAAARP010000001.1"/>
</dbReference>
<protein>
    <submittedName>
        <fullName evidence="5">LytR family transcriptional attenuator</fullName>
    </submittedName>
</protein>
<gene>
    <name evidence="5" type="ORF">CLV52_3181</name>
</gene>